<dbReference type="PRINTS" id="PR01179">
    <property type="entry name" value="ODADCRBXLASE"/>
</dbReference>
<dbReference type="EC" id="5.1.1.1" evidence="4"/>
<keyword evidence="2" id="KW-0663">Pyridoxal phosphate</keyword>
<dbReference type="Gene3D" id="3.20.20.10">
    <property type="entry name" value="Alanine racemase"/>
    <property type="match status" value="1"/>
</dbReference>
<evidence type="ECO:0000259" key="3">
    <source>
        <dbReference type="Pfam" id="PF02784"/>
    </source>
</evidence>
<dbReference type="InterPro" id="IPR029066">
    <property type="entry name" value="PLP-binding_barrel"/>
</dbReference>
<dbReference type="RefSeq" id="WP_311591385.1">
    <property type="nucleotide sequence ID" value="NZ_JAVRFJ010000032.1"/>
</dbReference>
<accession>A0ABU2Z582</accession>
<organism evidence="4 5">
    <name type="scientific">Streptomyces gottesmaniae</name>
    <dbReference type="NCBI Taxonomy" id="3075518"/>
    <lineage>
        <taxon>Bacteria</taxon>
        <taxon>Bacillati</taxon>
        <taxon>Actinomycetota</taxon>
        <taxon>Actinomycetes</taxon>
        <taxon>Kitasatosporales</taxon>
        <taxon>Streptomycetaceae</taxon>
        <taxon>Streptomyces</taxon>
    </lineage>
</organism>
<keyword evidence="5" id="KW-1185">Reference proteome</keyword>
<name>A0ABU2Z582_9ACTN</name>
<evidence type="ECO:0000313" key="5">
    <source>
        <dbReference type="Proteomes" id="UP001180737"/>
    </source>
</evidence>
<dbReference type="InterPro" id="IPR009006">
    <property type="entry name" value="Ala_racemase/Decarboxylase_C"/>
</dbReference>
<dbReference type="EMBL" id="JAVRFJ010000032">
    <property type="protein sequence ID" value="MDT0571749.1"/>
    <property type="molecule type" value="Genomic_DNA"/>
</dbReference>
<dbReference type="Pfam" id="PF02784">
    <property type="entry name" value="Orn_Arg_deC_N"/>
    <property type="match status" value="1"/>
</dbReference>
<feature type="domain" description="Orn/DAP/Arg decarboxylase 2 N-terminal" evidence="3">
    <location>
        <begin position="67"/>
        <end position="257"/>
    </location>
</feature>
<dbReference type="SUPFAM" id="SSF51419">
    <property type="entry name" value="PLP-binding barrel"/>
    <property type="match status" value="1"/>
</dbReference>
<sequence length="464" mass="50079">MLISRLAQEPSTAGVRPFALTALRHPTVSTLLADHRALLADLLEGLGSPLHVVLPEVFEENVNGLRQAFAEAGATADILFAKKANKADCYVRSAAALGVGIDAASTPELVKALAGGVPGHRIGISGPEKDDTLHALAVQHGCLVAVDSISELRRLAGAARFAGRQARVLLRSRTAGQPGSRFGMSTDEREAAVGLCAELADHISLQGFSFHLSGYSTAERATAANEMIEHCLDARRCGFRSAELVDIGGGLPVRYVEPRLWDEFIEQNEPAHYHAAKSFEDFYPYGGQPATQAVRAIMAHPVDGGESLSKKAERNGIRFVVEPGRALLDQAGFTMYRVQQVDDRRDTDGYAIVTVAGSSFSLSEQWFNSDYLPDPLLMSARPLADELFPACVAGSTCLESDLLTWRKIGFPRPVRRGDHLVYLNTAGYQMDSNESPFHDAALPLKAVLRLGEGGAPPRWRLDGI</sequence>
<reference evidence="4" key="1">
    <citation type="submission" date="2024-05" db="EMBL/GenBank/DDBJ databases">
        <title>30 novel species of actinomycetes from the DSMZ collection.</title>
        <authorList>
            <person name="Nouioui I."/>
        </authorList>
    </citation>
    <scope>NUCLEOTIDE SEQUENCE</scope>
    <source>
        <strain evidence="4">DSM 3412</strain>
    </source>
</reference>
<evidence type="ECO:0000256" key="1">
    <source>
        <dbReference type="ARBA" id="ARBA00001933"/>
    </source>
</evidence>
<comment type="caution">
    <text evidence="4">The sequence shown here is derived from an EMBL/GenBank/DDBJ whole genome shotgun (WGS) entry which is preliminary data.</text>
</comment>
<gene>
    <name evidence="4" type="ORF">RM704_30555</name>
</gene>
<dbReference type="InterPro" id="IPR022644">
    <property type="entry name" value="De-COase2_N"/>
</dbReference>
<keyword evidence="4" id="KW-0413">Isomerase</keyword>
<dbReference type="SUPFAM" id="SSF50621">
    <property type="entry name" value="Alanine racemase C-terminal domain-like"/>
    <property type="match status" value="1"/>
</dbReference>
<dbReference type="Proteomes" id="UP001180737">
    <property type="component" value="Unassembled WGS sequence"/>
</dbReference>
<protein>
    <submittedName>
        <fullName evidence="4">Alanine racemase</fullName>
        <ecNumber evidence="4">5.1.1.1</ecNumber>
    </submittedName>
</protein>
<dbReference type="GO" id="GO:0008784">
    <property type="term" value="F:alanine racemase activity"/>
    <property type="evidence" value="ECO:0007669"/>
    <property type="project" value="UniProtKB-EC"/>
</dbReference>
<evidence type="ECO:0000313" key="4">
    <source>
        <dbReference type="EMBL" id="MDT0571749.1"/>
    </source>
</evidence>
<dbReference type="PANTHER" id="PTHR43727:SF2">
    <property type="entry name" value="GROUP IV DECARBOXYLASE"/>
    <property type="match status" value="1"/>
</dbReference>
<dbReference type="PANTHER" id="PTHR43727">
    <property type="entry name" value="DIAMINOPIMELATE DECARBOXYLASE"/>
    <property type="match status" value="1"/>
</dbReference>
<proteinExistence type="predicted"/>
<comment type="cofactor">
    <cofactor evidence="1">
        <name>pyridoxal 5'-phosphate</name>
        <dbReference type="ChEBI" id="CHEBI:597326"/>
    </cofactor>
</comment>
<evidence type="ECO:0000256" key="2">
    <source>
        <dbReference type="ARBA" id="ARBA00022898"/>
    </source>
</evidence>
<dbReference type="InterPro" id="IPR000183">
    <property type="entry name" value="Orn/DAP/Arg_de-COase"/>
</dbReference>
<dbReference type="Gene3D" id="2.40.37.10">
    <property type="entry name" value="Lyase, Ornithine Decarboxylase, Chain A, domain 1"/>
    <property type="match status" value="1"/>
</dbReference>